<keyword evidence="10" id="KW-1185">Reference proteome</keyword>
<dbReference type="PANTHER" id="PTHR11972:SF69">
    <property type="entry name" value="FERRIC REDUCTION OXIDASE 6-RELATED"/>
    <property type="match status" value="1"/>
</dbReference>
<proteinExistence type="predicted"/>
<evidence type="ECO:0000256" key="4">
    <source>
        <dbReference type="ARBA" id="ARBA00023002"/>
    </source>
</evidence>
<evidence type="ECO:0000256" key="3">
    <source>
        <dbReference type="ARBA" id="ARBA00022989"/>
    </source>
</evidence>
<dbReference type="InterPro" id="IPR017927">
    <property type="entry name" value="FAD-bd_FR_type"/>
</dbReference>
<keyword evidence="5" id="KW-0406">Ion transport</keyword>
<dbReference type="InterPro" id="IPR013112">
    <property type="entry name" value="FAD-bd_8"/>
</dbReference>
<organism evidence="9 10">
    <name type="scientific">Gonapodya prolifera (strain JEL478)</name>
    <name type="common">Monoblepharis prolifera</name>
    <dbReference type="NCBI Taxonomy" id="1344416"/>
    <lineage>
        <taxon>Eukaryota</taxon>
        <taxon>Fungi</taxon>
        <taxon>Fungi incertae sedis</taxon>
        <taxon>Chytridiomycota</taxon>
        <taxon>Chytridiomycota incertae sedis</taxon>
        <taxon>Monoblepharidomycetes</taxon>
        <taxon>Monoblepharidales</taxon>
        <taxon>Gonapodyaceae</taxon>
        <taxon>Gonapodya</taxon>
    </lineage>
</organism>
<keyword evidence="5" id="KW-0813">Transport</keyword>
<dbReference type="PROSITE" id="PS51384">
    <property type="entry name" value="FAD_FR"/>
    <property type="match status" value="1"/>
</dbReference>
<evidence type="ECO:0000313" key="9">
    <source>
        <dbReference type="EMBL" id="KXS13803.1"/>
    </source>
</evidence>
<dbReference type="Pfam" id="PF01794">
    <property type="entry name" value="Ferric_reduct"/>
    <property type="match status" value="1"/>
</dbReference>
<dbReference type="InterPro" id="IPR013130">
    <property type="entry name" value="Fe3_Rdtase_TM_dom"/>
</dbReference>
<keyword evidence="2 7" id="KW-0812">Transmembrane</keyword>
<dbReference type="SUPFAM" id="SSF52343">
    <property type="entry name" value="Ferredoxin reductase-like, C-terminal NADP-linked domain"/>
    <property type="match status" value="1"/>
</dbReference>
<dbReference type="OMA" id="LDKEWTW"/>
<evidence type="ECO:0000256" key="7">
    <source>
        <dbReference type="SAM" id="Phobius"/>
    </source>
</evidence>
<accession>A0A139ABL0</accession>
<evidence type="ECO:0000256" key="5">
    <source>
        <dbReference type="ARBA" id="ARBA00023065"/>
    </source>
</evidence>
<feature type="domain" description="FAD-binding FR-type" evidence="8">
    <location>
        <begin position="135"/>
        <end position="257"/>
    </location>
</feature>
<evidence type="ECO:0000256" key="1">
    <source>
        <dbReference type="ARBA" id="ARBA00004141"/>
    </source>
</evidence>
<evidence type="ECO:0000259" key="8">
    <source>
        <dbReference type="PROSITE" id="PS51384"/>
    </source>
</evidence>
<dbReference type="EMBL" id="KQ965775">
    <property type="protein sequence ID" value="KXS13803.1"/>
    <property type="molecule type" value="Genomic_DNA"/>
</dbReference>
<dbReference type="Proteomes" id="UP000070544">
    <property type="component" value="Unassembled WGS sequence"/>
</dbReference>
<dbReference type="InterPro" id="IPR050369">
    <property type="entry name" value="RBOH/FRE"/>
</dbReference>
<dbReference type="Gene3D" id="3.40.50.80">
    <property type="entry name" value="Nucleotide-binding domain of ferredoxin-NADP reductase (FNR) module"/>
    <property type="match status" value="1"/>
</dbReference>
<dbReference type="OrthoDB" id="167398at2759"/>
<keyword evidence="4" id="KW-0560">Oxidoreductase</keyword>
<dbReference type="GO" id="GO:0006811">
    <property type="term" value="P:monoatomic ion transport"/>
    <property type="evidence" value="ECO:0007669"/>
    <property type="project" value="UniProtKB-KW"/>
</dbReference>
<protein>
    <recommendedName>
        <fullName evidence="8">FAD-binding FR-type domain-containing protein</fullName>
    </recommendedName>
</protein>
<feature type="transmembrane region" description="Helical" evidence="7">
    <location>
        <begin position="109"/>
        <end position="128"/>
    </location>
</feature>
<dbReference type="Pfam" id="PF08022">
    <property type="entry name" value="FAD_binding_8"/>
    <property type="match status" value="1"/>
</dbReference>
<evidence type="ECO:0000256" key="2">
    <source>
        <dbReference type="ARBA" id="ARBA00022692"/>
    </source>
</evidence>
<feature type="transmembrane region" description="Helical" evidence="7">
    <location>
        <begin position="135"/>
        <end position="158"/>
    </location>
</feature>
<dbReference type="AlphaFoldDB" id="A0A139ABL0"/>
<sequence>MSAVLIGFLLIPTSKNSVIAHYLRLPYTTTVRLHRWIGWTLAFSSCLHLALSMMWKAIDVTPLYQLFFTLPANTKWGSEKYRYVTAFPALLFLGIVVIMALPYVRRNFYNAFIISHLFGIPFMAFAYFHNSIDIYFAIPALLLYAVDLALRFGAWFTLTPVTTVSHEESGYKVVTVPFTKPVLPGQFMRVVVPAASRWEAHPWSVTSTTPGSVKFLVGPVKGKNEWTERVFQYLESTKSGGSASVSLQGPYGNPVLFATEEQRHDAYVFLVAGSGVSPAIAAIEHLLNRFFEDGSLQSAHGKIQLVWSTGRASPERLTSLAQWLDKESPVQVTIHDTAVERMDQASEGVVRRGRLNARHVMHKVVDAAVSWSEAGGAPRVAVFVCGPGSFAGQVVADLTSVEKERGVRFSTHVESFEM</sequence>
<dbReference type="PANTHER" id="PTHR11972">
    <property type="entry name" value="NADPH OXIDASE"/>
    <property type="match status" value="1"/>
</dbReference>
<keyword evidence="3 7" id="KW-1133">Transmembrane helix</keyword>
<evidence type="ECO:0000256" key="6">
    <source>
        <dbReference type="ARBA" id="ARBA00023136"/>
    </source>
</evidence>
<dbReference type="SUPFAM" id="SSF63380">
    <property type="entry name" value="Riboflavin synthase domain-like"/>
    <property type="match status" value="1"/>
</dbReference>
<dbReference type="GO" id="GO:0005886">
    <property type="term" value="C:plasma membrane"/>
    <property type="evidence" value="ECO:0007669"/>
    <property type="project" value="TreeGrafter"/>
</dbReference>
<comment type="subcellular location">
    <subcellularLocation>
        <location evidence="1">Membrane</location>
        <topology evidence="1">Multi-pass membrane protein</topology>
    </subcellularLocation>
</comment>
<keyword evidence="6 7" id="KW-0472">Membrane</keyword>
<dbReference type="SFLD" id="SFLDG01168">
    <property type="entry name" value="Ferric_reductase_subgroup_(FRE"/>
    <property type="match status" value="1"/>
</dbReference>
<dbReference type="GO" id="GO:0016491">
    <property type="term" value="F:oxidoreductase activity"/>
    <property type="evidence" value="ECO:0007669"/>
    <property type="project" value="UniProtKB-KW"/>
</dbReference>
<reference evidence="9 10" key="1">
    <citation type="journal article" date="2015" name="Genome Biol. Evol.">
        <title>Phylogenomic analyses indicate that early fungi evolved digesting cell walls of algal ancestors of land plants.</title>
        <authorList>
            <person name="Chang Y."/>
            <person name="Wang S."/>
            <person name="Sekimoto S."/>
            <person name="Aerts A.L."/>
            <person name="Choi C."/>
            <person name="Clum A."/>
            <person name="LaButti K.M."/>
            <person name="Lindquist E.A."/>
            <person name="Yee Ngan C."/>
            <person name="Ohm R.A."/>
            <person name="Salamov A.A."/>
            <person name="Grigoriev I.V."/>
            <person name="Spatafora J.W."/>
            <person name="Berbee M.L."/>
        </authorList>
    </citation>
    <scope>NUCLEOTIDE SEQUENCE [LARGE SCALE GENOMIC DNA]</scope>
    <source>
        <strain evidence="9 10">JEL478</strain>
    </source>
</reference>
<dbReference type="CDD" id="cd06186">
    <property type="entry name" value="NOX_Duox_like_FAD_NADP"/>
    <property type="match status" value="1"/>
</dbReference>
<dbReference type="STRING" id="1344416.A0A139ABL0"/>
<evidence type="ECO:0000313" key="10">
    <source>
        <dbReference type="Proteomes" id="UP000070544"/>
    </source>
</evidence>
<dbReference type="InterPro" id="IPR039261">
    <property type="entry name" value="FNR_nucleotide-bd"/>
</dbReference>
<feature type="transmembrane region" description="Helical" evidence="7">
    <location>
        <begin position="83"/>
        <end position="103"/>
    </location>
</feature>
<gene>
    <name evidence="9" type="ORF">M427DRAFT_363728</name>
</gene>
<name>A0A139ABL0_GONPJ</name>
<dbReference type="InterPro" id="IPR017938">
    <property type="entry name" value="Riboflavin_synthase-like_b-brl"/>
</dbReference>
<feature type="transmembrane region" description="Helical" evidence="7">
    <location>
        <begin position="36"/>
        <end position="55"/>
    </location>
</feature>